<protein>
    <submittedName>
        <fullName evidence="1">21430_t:CDS:1</fullName>
    </submittedName>
</protein>
<dbReference type="InterPro" id="IPR027417">
    <property type="entry name" value="P-loop_NTPase"/>
</dbReference>
<dbReference type="EMBL" id="CAJVQB010002453">
    <property type="protein sequence ID" value="CAG8575489.1"/>
    <property type="molecule type" value="Genomic_DNA"/>
</dbReference>
<keyword evidence="2" id="KW-1185">Reference proteome</keyword>
<dbReference type="SUPFAM" id="SSF52540">
    <property type="entry name" value="P-loop containing nucleoside triphosphate hydrolases"/>
    <property type="match status" value="1"/>
</dbReference>
<accession>A0ABN7UGI5</accession>
<evidence type="ECO:0000313" key="1">
    <source>
        <dbReference type="EMBL" id="CAG8575489.1"/>
    </source>
</evidence>
<evidence type="ECO:0000313" key="2">
    <source>
        <dbReference type="Proteomes" id="UP000789901"/>
    </source>
</evidence>
<gene>
    <name evidence="1" type="ORF">GMARGA_LOCUS5697</name>
</gene>
<feature type="non-terminal residue" evidence="1">
    <location>
        <position position="1"/>
    </location>
</feature>
<sequence>RILFLQEQKGTTKKHIFEENENVTDKPIVPLAKKRNTGFSSKLESSFFDSIVQKTKEINSELKSLLMSKDLVNIKDSFIVKLKKLELINLPVLSENKIQDPLKINEDGRISFICRRNCIEIFDTVVKSVSEENRSRGLCIRGHSGVGKSYSIYYLASRLRINDKIRITYINSCEEWYNDHINNKYLFQLKELMCTFSNDVMSPLTLADWAIFVMKGLTRYLDEKLDELTGHSKWVEVFRLRNKDKNIDGRFKMFINELMIYIDESPYYWIWIFDQHNSLCKHKVLGNYPFNLATTLPSSLCSNGLIIVSTSTNNEEFPTEFESWNHFDFSGGYKDDEFREWCKLHNYNTDEDLLLKLHLDKVRFWTSSYPLELDLWYLTDGTNFEDKTSKYMKQRESEIALAHENYRKNLSKERRSNLNSCVVTMVLESTRLSNVDFGLDRQFMYKENILTYNSEGEKNDEISKQAIINSQKKHPLQEFSDPVSDIFLSVYTKGRLVELYIIELLGIKKMLKFKITRPDRQLSVAYNLMIKMHEIIKFVGNGTPIESFDANLNTLFIPLSPNYPGVHFLIWDTNYMELFAFQIAISSPTSHRKSKSKFIEGENSLKSKWATLCGIEKNKVKFIWLVPDSFIKSDRSKDSLYLSFSNIKELFPALNDL</sequence>
<proteinExistence type="predicted"/>
<name>A0ABN7UGI5_GIGMA</name>
<dbReference type="Gene3D" id="3.40.50.300">
    <property type="entry name" value="P-loop containing nucleotide triphosphate hydrolases"/>
    <property type="match status" value="1"/>
</dbReference>
<organism evidence="1 2">
    <name type="scientific">Gigaspora margarita</name>
    <dbReference type="NCBI Taxonomy" id="4874"/>
    <lineage>
        <taxon>Eukaryota</taxon>
        <taxon>Fungi</taxon>
        <taxon>Fungi incertae sedis</taxon>
        <taxon>Mucoromycota</taxon>
        <taxon>Glomeromycotina</taxon>
        <taxon>Glomeromycetes</taxon>
        <taxon>Diversisporales</taxon>
        <taxon>Gigasporaceae</taxon>
        <taxon>Gigaspora</taxon>
    </lineage>
</organism>
<comment type="caution">
    <text evidence="1">The sequence shown here is derived from an EMBL/GenBank/DDBJ whole genome shotgun (WGS) entry which is preliminary data.</text>
</comment>
<reference evidence="1 2" key="1">
    <citation type="submission" date="2021-06" db="EMBL/GenBank/DDBJ databases">
        <authorList>
            <person name="Kallberg Y."/>
            <person name="Tangrot J."/>
            <person name="Rosling A."/>
        </authorList>
    </citation>
    <scope>NUCLEOTIDE SEQUENCE [LARGE SCALE GENOMIC DNA]</scope>
    <source>
        <strain evidence="1 2">120-4 pot B 10/14</strain>
    </source>
</reference>
<dbReference type="Proteomes" id="UP000789901">
    <property type="component" value="Unassembled WGS sequence"/>
</dbReference>